<evidence type="ECO:0000256" key="1">
    <source>
        <dbReference type="ARBA" id="ARBA00004123"/>
    </source>
</evidence>
<dbReference type="Pfam" id="PF09739">
    <property type="entry name" value="MCM_bind"/>
    <property type="match status" value="1"/>
</dbReference>
<comment type="subcellular location">
    <subcellularLocation>
        <location evidence="1">Nucleus</location>
    </subcellularLocation>
</comment>
<dbReference type="PANTHER" id="PTHR13489:SF0">
    <property type="entry name" value="MINI-CHROMOSOME MAINTENANCE COMPLEX-BINDING PROTEIN"/>
    <property type="match status" value="1"/>
</dbReference>
<feature type="region of interest" description="Disordered" evidence="3">
    <location>
        <begin position="173"/>
        <end position="199"/>
    </location>
</feature>
<dbReference type="InterPro" id="IPR019140">
    <property type="entry name" value="MCM_complex-bd"/>
</dbReference>
<sequence length="650" mass="71745">MTGSGLDQRVGNPVGFVRERFQEACGGTGGNTSSNPQHQHQHQHQHPPPPQSFIPGVREAFLPYLLDPSRKEEVPCLNDTSSEDITHLPDGSLVRYIGMVRDMLNPEYFTGAYRKDGAWQTTKYQDFAKDDLSEASETVMWERKPLFCVAVTGEAAWVRPGAEAAKHQLEEMEVFSSDRKRSAPDQEEGVREDGDDDAMMECDPAGQAKRRVGGKGGCCAAGESCCGTQQQQQQQQPSDDSMMEVDLGTKVNQNEGEKPCLVKIYETADESGAPAPGLEGVKLNDVVEVIGVLGVDPRLALFQSGQFQEGEEVTQEDLANNPPASQVPRVHVIVGRKVQCYQHLMEEKFARNPVALALRQDKAKLEAARAKAVDLVARHLQGDRLAAEYLLIHLLSSCRRDAGANTGIVVGKHALNLTGSHLSGKECAALEALLRSLVPRCQSLPLSLQKLNAWPLWPRKDYRVSRLVGGPLLLADQTHLLLDETQLKEGQLAQVGVQNFQALKNLMENQTLEADFQFYRLPIPCNVPITVVSTTKSLLPCDTCVQIKPQHQQEAAAAGSPSEADLNEIRAYLAHCWLLDYAIPEEVSSVLQQDFVQQRQKDPRSVGAEHFHRTLTLSRLLAQSHGEGTLTVETYKKFCHMEDLRKAAQS</sequence>
<evidence type="ECO:0000313" key="5">
    <source>
        <dbReference type="Proteomes" id="UP000316726"/>
    </source>
</evidence>
<dbReference type="STRING" id="1764295.A0A5B8MR72"/>
<keyword evidence="2" id="KW-0539">Nucleus</keyword>
<dbReference type="EMBL" id="CP031043">
    <property type="protein sequence ID" value="QDZ23218.1"/>
    <property type="molecule type" value="Genomic_DNA"/>
</dbReference>
<evidence type="ECO:0000256" key="3">
    <source>
        <dbReference type="SAM" id="MobiDB-lite"/>
    </source>
</evidence>
<evidence type="ECO:0000313" key="4">
    <source>
        <dbReference type="EMBL" id="QDZ23218.1"/>
    </source>
</evidence>
<protein>
    <submittedName>
        <fullName evidence="4">Mini-chromosome maintenance complex-binding protein</fullName>
    </submittedName>
</protein>
<gene>
    <name evidence="4" type="ORF">A3770_10p57360</name>
</gene>
<proteinExistence type="predicted"/>
<name>A0A5B8MR72_9CHLO</name>
<evidence type="ECO:0000256" key="2">
    <source>
        <dbReference type="ARBA" id="ARBA00023242"/>
    </source>
</evidence>
<feature type="region of interest" description="Disordered" evidence="3">
    <location>
        <begin position="19"/>
        <end position="54"/>
    </location>
</feature>
<dbReference type="PANTHER" id="PTHR13489">
    <property type="entry name" value="MINI-CHROMOSOME MAINTENANCE COMPLEX-BINDING PROTEIN"/>
    <property type="match status" value="1"/>
</dbReference>
<dbReference type="GO" id="GO:0006261">
    <property type="term" value="P:DNA-templated DNA replication"/>
    <property type="evidence" value="ECO:0007669"/>
    <property type="project" value="TreeGrafter"/>
</dbReference>
<feature type="compositionally biased region" description="Basic and acidic residues" evidence="3">
    <location>
        <begin position="173"/>
        <end position="192"/>
    </location>
</feature>
<dbReference type="GO" id="GO:0003682">
    <property type="term" value="F:chromatin binding"/>
    <property type="evidence" value="ECO:0007669"/>
    <property type="project" value="TreeGrafter"/>
</dbReference>
<dbReference type="Proteomes" id="UP000316726">
    <property type="component" value="Chromosome 10"/>
</dbReference>
<dbReference type="OrthoDB" id="329666at2759"/>
<keyword evidence="5" id="KW-1185">Reference proteome</keyword>
<dbReference type="AlphaFoldDB" id="A0A5B8MR72"/>
<accession>A0A5B8MR72</accession>
<organism evidence="4 5">
    <name type="scientific">Chloropicon primus</name>
    <dbReference type="NCBI Taxonomy" id="1764295"/>
    <lineage>
        <taxon>Eukaryota</taxon>
        <taxon>Viridiplantae</taxon>
        <taxon>Chlorophyta</taxon>
        <taxon>Chloropicophyceae</taxon>
        <taxon>Chloropicales</taxon>
        <taxon>Chloropicaceae</taxon>
        <taxon>Chloropicon</taxon>
    </lineage>
</organism>
<reference evidence="4 5" key="1">
    <citation type="submission" date="2018-07" db="EMBL/GenBank/DDBJ databases">
        <title>The complete nuclear genome of the prasinophyte Chloropicon primus (CCMP1205).</title>
        <authorList>
            <person name="Pombert J.-F."/>
            <person name="Otis C."/>
            <person name="Turmel M."/>
            <person name="Lemieux C."/>
        </authorList>
    </citation>
    <scope>NUCLEOTIDE SEQUENCE [LARGE SCALE GENOMIC DNA]</scope>
    <source>
        <strain evidence="4 5">CCMP1205</strain>
    </source>
</reference>
<dbReference type="GO" id="GO:0005634">
    <property type="term" value="C:nucleus"/>
    <property type="evidence" value="ECO:0007669"/>
    <property type="project" value="UniProtKB-SubCell"/>
</dbReference>